<dbReference type="EMBL" id="CP054705">
    <property type="protein sequence ID" value="QQK77941.1"/>
    <property type="molecule type" value="Genomic_DNA"/>
</dbReference>
<dbReference type="Proteomes" id="UP000595823">
    <property type="component" value="Chromosome"/>
</dbReference>
<protein>
    <submittedName>
        <fullName evidence="1">Uncharacterized protein</fullName>
    </submittedName>
</protein>
<reference evidence="1 2" key="1">
    <citation type="submission" date="2020-06" db="EMBL/GenBank/DDBJ databases">
        <title>Genomic analysis of Salicibibacter sp. NKC5-3.</title>
        <authorList>
            <person name="Oh Y.J."/>
        </authorList>
    </citation>
    <scope>NUCLEOTIDE SEQUENCE [LARGE SCALE GENOMIC DNA]</scope>
    <source>
        <strain evidence="1 2">NKC5-3</strain>
    </source>
</reference>
<dbReference type="RefSeq" id="WP_200125760.1">
    <property type="nucleotide sequence ID" value="NZ_CP054705.1"/>
</dbReference>
<accession>A0A7T6Z6P4</accession>
<sequence length="56" mass="6427">MSIRFIKQMFDEECVDNRSVSGDDRLATVIIGYGYIRKRELIAYDDAGSPRQLQVS</sequence>
<dbReference type="KEGG" id="scia:HUG15_21735"/>
<evidence type="ECO:0000313" key="1">
    <source>
        <dbReference type="EMBL" id="QQK77941.1"/>
    </source>
</evidence>
<gene>
    <name evidence="1" type="ORF">HUG15_21735</name>
</gene>
<name>A0A7T6Z6P4_9BACI</name>
<proteinExistence type="predicted"/>
<evidence type="ECO:0000313" key="2">
    <source>
        <dbReference type="Proteomes" id="UP000595823"/>
    </source>
</evidence>
<dbReference type="AlphaFoldDB" id="A0A7T6Z6P4"/>
<keyword evidence="2" id="KW-1185">Reference proteome</keyword>
<organism evidence="1 2">
    <name type="scientific">Salicibibacter cibarius</name>
    <dbReference type="NCBI Taxonomy" id="2743000"/>
    <lineage>
        <taxon>Bacteria</taxon>
        <taxon>Bacillati</taxon>
        <taxon>Bacillota</taxon>
        <taxon>Bacilli</taxon>
        <taxon>Bacillales</taxon>
        <taxon>Bacillaceae</taxon>
        <taxon>Salicibibacter</taxon>
    </lineage>
</organism>